<name>B3Q3E8_RHIE6</name>
<evidence type="ECO:0000313" key="1">
    <source>
        <dbReference type="EMBL" id="ACE94705.1"/>
    </source>
</evidence>
<dbReference type="KEGG" id="rec:RHECIAT_PC0000627"/>
<dbReference type="HOGENOM" id="CLU_2938494_0_0_5"/>
<reference evidence="1 2" key="1">
    <citation type="submission" date="2008-04" db="EMBL/GenBank/DDBJ databases">
        <title>Genome diversity and DNA divergence of Rhizobium etli.</title>
        <authorList>
            <person name="Gonzalez V."/>
            <person name="Acosta J.L."/>
            <person name="Santamaria R.I."/>
            <person name="Bustos P."/>
            <person name="Hernandez-Gonzalez I.L."/>
            <person name="Fernandez J.L."/>
            <person name="Diaz R."/>
            <person name="Flores M."/>
            <person name="Mora J."/>
            <person name="Palacios R."/>
            <person name="Davila G."/>
        </authorList>
    </citation>
    <scope>NUCLEOTIDE SEQUENCE [LARGE SCALE GENOMIC DNA]</scope>
    <source>
        <strain evidence="1 2">CIAT 652</strain>
        <plasmid evidence="2">Plasmid pC</plasmid>
    </source>
</reference>
<organism evidence="1 2">
    <name type="scientific">Rhizobium etli (strain CIAT 652)</name>
    <dbReference type="NCBI Taxonomy" id="491916"/>
    <lineage>
        <taxon>Bacteria</taxon>
        <taxon>Pseudomonadati</taxon>
        <taxon>Pseudomonadota</taxon>
        <taxon>Alphaproteobacteria</taxon>
        <taxon>Hyphomicrobiales</taxon>
        <taxon>Rhizobiaceae</taxon>
        <taxon>Rhizobium/Agrobacterium group</taxon>
        <taxon>Rhizobium</taxon>
    </lineage>
</organism>
<evidence type="ECO:0000313" key="2">
    <source>
        <dbReference type="Proteomes" id="UP000008817"/>
    </source>
</evidence>
<dbReference type="Proteomes" id="UP000008817">
    <property type="component" value="Plasmid pC"/>
</dbReference>
<gene>
    <name evidence="1" type="ordered locus">RHECIAT_PC0000627</name>
</gene>
<keyword evidence="1" id="KW-0614">Plasmid</keyword>
<dbReference type="AlphaFoldDB" id="B3Q3E8"/>
<protein>
    <submittedName>
        <fullName evidence="1">Uncharacterized protein</fullName>
    </submittedName>
</protein>
<dbReference type="EMBL" id="CP001077">
    <property type="protein sequence ID" value="ACE94705.1"/>
    <property type="molecule type" value="Genomic_DNA"/>
</dbReference>
<sequence length="60" mass="6968">MRRGFIADRPERLRLLFQCVAFVPTPSKRLINLNKLLLSPLRTAQFQALLRRSDNIAKFG</sequence>
<accession>B3Q3E8</accession>
<proteinExistence type="predicted"/>
<geneLocation type="plasmid" evidence="1 2">
    <name>pC</name>
</geneLocation>